<keyword evidence="1" id="KW-0805">Transcription regulation</keyword>
<evidence type="ECO:0000256" key="4">
    <source>
        <dbReference type="ARBA" id="ARBA00023163"/>
    </source>
</evidence>
<dbReference type="Pfam" id="PF04545">
    <property type="entry name" value="Sigma70_r4"/>
    <property type="match status" value="1"/>
</dbReference>
<dbReference type="Gene3D" id="1.20.140.160">
    <property type="match status" value="1"/>
</dbReference>
<evidence type="ECO:0000256" key="1">
    <source>
        <dbReference type="ARBA" id="ARBA00023015"/>
    </source>
</evidence>
<accession>A0A0F9U4B8</accession>
<protein>
    <recommendedName>
        <fullName evidence="5">RNA polymerase sigma-70 region 4 domain-containing protein</fullName>
    </recommendedName>
</protein>
<dbReference type="InterPro" id="IPR013325">
    <property type="entry name" value="RNA_pol_sigma_r2"/>
</dbReference>
<organism evidence="6">
    <name type="scientific">marine sediment metagenome</name>
    <dbReference type="NCBI Taxonomy" id="412755"/>
    <lineage>
        <taxon>unclassified sequences</taxon>
        <taxon>metagenomes</taxon>
        <taxon>ecological metagenomes</taxon>
    </lineage>
</organism>
<keyword evidence="3" id="KW-0238">DNA-binding</keyword>
<dbReference type="GO" id="GO:0003677">
    <property type="term" value="F:DNA binding"/>
    <property type="evidence" value="ECO:0007669"/>
    <property type="project" value="UniProtKB-KW"/>
</dbReference>
<dbReference type="GO" id="GO:0006352">
    <property type="term" value="P:DNA-templated transcription initiation"/>
    <property type="evidence" value="ECO:0007669"/>
    <property type="project" value="InterPro"/>
</dbReference>
<gene>
    <name evidence="6" type="ORF">LCGC14_0312600</name>
</gene>
<evidence type="ECO:0000256" key="3">
    <source>
        <dbReference type="ARBA" id="ARBA00023125"/>
    </source>
</evidence>
<keyword evidence="2" id="KW-0731">Sigma factor</keyword>
<evidence type="ECO:0000313" key="6">
    <source>
        <dbReference type="EMBL" id="KKN82147.1"/>
    </source>
</evidence>
<comment type="caution">
    <text evidence="6">The sequence shown here is derived from an EMBL/GenBank/DDBJ whole genome shotgun (WGS) entry which is preliminary data.</text>
</comment>
<dbReference type="PANTHER" id="PTHR30385">
    <property type="entry name" value="SIGMA FACTOR F FLAGELLAR"/>
    <property type="match status" value="1"/>
</dbReference>
<dbReference type="AlphaFoldDB" id="A0A0F9U4B8"/>
<dbReference type="InterPro" id="IPR013324">
    <property type="entry name" value="RNA_pol_sigma_r3/r4-like"/>
</dbReference>
<evidence type="ECO:0000256" key="2">
    <source>
        <dbReference type="ARBA" id="ARBA00023082"/>
    </source>
</evidence>
<dbReference type="Gene3D" id="1.10.1740.10">
    <property type="match status" value="1"/>
</dbReference>
<dbReference type="InterPro" id="IPR007630">
    <property type="entry name" value="RNA_pol_sigma70_r4"/>
</dbReference>
<keyword evidence="4" id="KW-0804">Transcription</keyword>
<feature type="domain" description="RNA polymerase sigma-70 region 4" evidence="5">
    <location>
        <begin position="154"/>
        <end position="202"/>
    </location>
</feature>
<sequence>MFPQFQFYVLPTERAVTVTKAKEAKPQDADMENAGVEDDTEDLAVKHISMANGIAVRLSRWYSWVSLDDLRSYAYLGLALAARAYEPGRGVPFPQFAWRKGMYLAIDEMRKDGVLSRRRTTPAPTFTALTPEIPDPHAPKGHAAVDRQDLCGELLKKLRPQDRQLLVMYYTNELTFKDIAKVFDISESAVCLRHKALIQRLRRLGRSAMAA</sequence>
<dbReference type="SUPFAM" id="SSF88946">
    <property type="entry name" value="Sigma2 domain of RNA polymerase sigma factors"/>
    <property type="match status" value="1"/>
</dbReference>
<evidence type="ECO:0000259" key="5">
    <source>
        <dbReference type="Pfam" id="PF04545"/>
    </source>
</evidence>
<dbReference type="NCBIfam" id="TIGR02937">
    <property type="entry name" value="sigma70-ECF"/>
    <property type="match status" value="1"/>
</dbReference>
<dbReference type="SUPFAM" id="SSF88659">
    <property type="entry name" value="Sigma3 and sigma4 domains of RNA polymerase sigma factors"/>
    <property type="match status" value="1"/>
</dbReference>
<name>A0A0F9U4B8_9ZZZZ</name>
<reference evidence="6" key="1">
    <citation type="journal article" date="2015" name="Nature">
        <title>Complex archaea that bridge the gap between prokaryotes and eukaryotes.</title>
        <authorList>
            <person name="Spang A."/>
            <person name="Saw J.H."/>
            <person name="Jorgensen S.L."/>
            <person name="Zaremba-Niedzwiedzka K."/>
            <person name="Martijn J."/>
            <person name="Lind A.E."/>
            <person name="van Eijk R."/>
            <person name="Schleper C."/>
            <person name="Guy L."/>
            <person name="Ettema T.J."/>
        </authorList>
    </citation>
    <scope>NUCLEOTIDE SEQUENCE</scope>
</reference>
<dbReference type="GO" id="GO:0016987">
    <property type="term" value="F:sigma factor activity"/>
    <property type="evidence" value="ECO:0007669"/>
    <property type="project" value="UniProtKB-KW"/>
</dbReference>
<dbReference type="CDD" id="cd06171">
    <property type="entry name" value="Sigma70_r4"/>
    <property type="match status" value="1"/>
</dbReference>
<dbReference type="EMBL" id="LAZR01000205">
    <property type="protein sequence ID" value="KKN82147.1"/>
    <property type="molecule type" value="Genomic_DNA"/>
</dbReference>
<dbReference type="InterPro" id="IPR014284">
    <property type="entry name" value="RNA_pol_sigma-70_dom"/>
</dbReference>
<proteinExistence type="predicted"/>